<gene>
    <name evidence="13" type="ORF">SDRG_02480</name>
</gene>
<sequence length="1027" mass="108014">MAALQRCRTATATTGPMEHAAPEPYRANRAWLNAVTKTTTGSEVPPEAPGRDVMPPPATRPAPAAPVRITAGDSQHRPTDNPGDVNSYEWKLRAYKIAVKRNIPLVSRCSFIQQGACHLCNGTAITMVVNLCPQFDYSHSICVRHLESVLNATMNDLLCGKVFPCPICAHECPCGLCERLVAKDFECYEGWEQSTDAKRDARTPPPALTAIPSAAALPASAAPLATVRTLNAQHIRPLDAYARPAAAPKMAAKSTGRIALAPQPPVVDVADAKEPVSYMAPPKVAAKSLPRVSSKQQVLEAKTPSYLESDAMLRADSKDTGHAPRQLKTAAKSLMTAAQLKAPAFVPPPAPPIRHAPSEDDDATEVSADESASTSSGSDDDEPRLKPVRFFHARTEFATESKGTFGPVVTAADAKSTSTVSEHGSANEASSALSPDDKPEAKEVAASLSADVAEGLDEDDNDVPLPSPNVSSAADDASIDENVSAMVTDEATDLLNMPLDNELVLDKSDDAAPASPPRDQRPETALETAVPTLGDAAATGTNEEDDPDKVAADVVSATASTNPPMSVDPPLQVAVAPPEQERPSTAPKQALPASSPEKQAATSAPSSPAISLPTRTPAAAVGLPTLESQQTAPATTAVTAALTPPTQETPAAPPLTPPQASPAATVVTSPQQVTQTPASPARVAPPSLAATADVSTPIPPQQGTPAATPSLVPAVKASTLASSPDAKAVSAPESAKSTPEPAAQQPQAKPTKSIAQTLFAEFMAPEPSVKTRAQRQVAPPPVKQTRSAAAARDAPAAKRAKTEESAPAKRPSVDSNTAPAKRARGAEPKAPPTPESDSDDEDMEDDDDDELDANLDYCTICKEDGDLVCCDKCPRSYHLLCLNMSDDDLPEGDWECAECTGHQNDMRFDAVLKGRGAKKKSKAMEIVLAALTTHQFAKPFMSPVQGIKGYDKIVKKRMDLATVQRRLTQGEYDKNVGFDKAFLDDLALIWDNCLAFNELGSGLYRAAVHLRDHVAALIAKFEALHNS</sequence>
<dbReference type="InterPro" id="IPR001487">
    <property type="entry name" value="Bromodomain"/>
</dbReference>
<feature type="region of interest" description="Disordered" evidence="10">
    <location>
        <begin position="38"/>
        <end position="65"/>
    </location>
</feature>
<evidence type="ECO:0000259" key="11">
    <source>
        <dbReference type="PROSITE" id="PS50014"/>
    </source>
</evidence>
<dbReference type="PROSITE" id="PS01359">
    <property type="entry name" value="ZF_PHD_1"/>
    <property type="match status" value="1"/>
</dbReference>
<dbReference type="PROSITE" id="PS50016">
    <property type="entry name" value="ZF_PHD_2"/>
    <property type="match status" value="1"/>
</dbReference>
<dbReference type="VEuPathDB" id="FungiDB:SDRG_02480"/>
<dbReference type="GO" id="GO:0005634">
    <property type="term" value="C:nucleus"/>
    <property type="evidence" value="ECO:0007669"/>
    <property type="project" value="UniProtKB-SubCell"/>
</dbReference>
<dbReference type="InterPro" id="IPR019787">
    <property type="entry name" value="Znf_PHD-finger"/>
</dbReference>
<dbReference type="PROSITE" id="PS50014">
    <property type="entry name" value="BROMODOMAIN_2"/>
    <property type="match status" value="1"/>
</dbReference>
<feature type="region of interest" description="Disordered" evidence="10">
    <location>
        <begin position="498"/>
        <end position="849"/>
    </location>
</feature>
<dbReference type="CDD" id="cd04369">
    <property type="entry name" value="Bromodomain"/>
    <property type="match status" value="1"/>
</dbReference>
<dbReference type="Pfam" id="PF00439">
    <property type="entry name" value="Bromodomain"/>
    <property type="match status" value="1"/>
</dbReference>
<evidence type="ECO:0000256" key="2">
    <source>
        <dbReference type="ARBA" id="ARBA00022723"/>
    </source>
</evidence>
<feature type="domain" description="PHD-type" evidence="12">
    <location>
        <begin position="855"/>
        <end position="902"/>
    </location>
</feature>
<dbReference type="SMART" id="SM00249">
    <property type="entry name" value="PHD"/>
    <property type="match status" value="1"/>
</dbReference>
<dbReference type="RefSeq" id="XP_008606292.1">
    <property type="nucleotide sequence ID" value="XM_008608070.1"/>
</dbReference>
<dbReference type="GeneID" id="19943207"/>
<evidence type="ECO:0000256" key="5">
    <source>
        <dbReference type="ARBA" id="ARBA00023054"/>
    </source>
</evidence>
<evidence type="ECO:0000256" key="6">
    <source>
        <dbReference type="ARBA" id="ARBA00023117"/>
    </source>
</evidence>
<dbReference type="OrthoDB" id="65435at2759"/>
<evidence type="ECO:0000256" key="10">
    <source>
        <dbReference type="SAM" id="MobiDB-lite"/>
    </source>
</evidence>
<dbReference type="CDD" id="cd15532">
    <property type="entry name" value="PHD2_CHD_II"/>
    <property type="match status" value="1"/>
</dbReference>
<keyword evidence="6 8" id="KW-0103">Bromodomain</keyword>
<dbReference type="PANTHER" id="PTHR45915">
    <property type="entry name" value="TRANSCRIPTION INTERMEDIARY FACTOR"/>
    <property type="match status" value="1"/>
</dbReference>
<dbReference type="Gene3D" id="3.30.40.10">
    <property type="entry name" value="Zinc/RING finger domain, C3HC4 (zinc finger)"/>
    <property type="match status" value="1"/>
</dbReference>
<evidence type="ECO:0000256" key="1">
    <source>
        <dbReference type="ARBA" id="ARBA00004123"/>
    </source>
</evidence>
<feature type="compositionally biased region" description="Acidic residues" evidence="10">
    <location>
        <begin position="359"/>
        <end position="368"/>
    </location>
</feature>
<feature type="compositionally biased region" description="Low complexity" evidence="10">
    <location>
        <begin position="661"/>
        <end position="681"/>
    </location>
</feature>
<keyword evidence="2" id="KW-0479">Metal-binding</keyword>
<feature type="compositionally biased region" description="Low complexity" evidence="10">
    <location>
        <begin position="739"/>
        <end position="748"/>
    </location>
</feature>
<feature type="compositionally biased region" description="Low complexity" evidence="10">
    <location>
        <begin position="600"/>
        <end position="613"/>
    </location>
</feature>
<evidence type="ECO:0000256" key="9">
    <source>
        <dbReference type="PROSITE-ProRule" id="PRU00146"/>
    </source>
</evidence>
<feature type="compositionally biased region" description="Pro residues" evidence="10">
    <location>
        <begin position="651"/>
        <end position="660"/>
    </location>
</feature>
<dbReference type="InterPro" id="IPR011011">
    <property type="entry name" value="Znf_FYVE_PHD"/>
</dbReference>
<comment type="subcellular location">
    <subcellularLocation>
        <location evidence="1">Nucleus</location>
    </subcellularLocation>
</comment>
<dbReference type="SMART" id="SM00297">
    <property type="entry name" value="BROMO"/>
    <property type="match status" value="1"/>
</dbReference>
<dbReference type="SUPFAM" id="SSF47370">
    <property type="entry name" value="Bromodomain"/>
    <property type="match status" value="1"/>
</dbReference>
<evidence type="ECO:0008006" key="15">
    <source>
        <dbReference type="Google" id="ProtNLM"/>
    </source>
</evidence>
<evidence type="ECO:0000259" key="12">
    <source>
        <dbReference type="PROSITE" id="PS50016"/>
    </source>
</evidence>
<organism evidence="13 14">
    <name type="scientific">Saprolegnia diclina (strain VS20)</name>
    <dbReference type="NCBI Taxonomy" id="1156394"/>
    <lineage>
        <taxon>Eukaryota</taxon>
        <taxon>Sar</taxon>
        <taxon>Stramenopiles</taxon>
        <taxon>Oomycota</taxon>
        <taxon>Saprolegniomycetes</taxon>
        <taxon>Saprolegniales</taxon>
        <taxon>Saprolegniaceae</taxon>
        <taxon>Saprolegnia</taxon>
    </lineage>
</organism>
<dbReference type="Pfam" id="PF00628">
    <property type="entry name" value="PHD"/>
    <property type="match status" value="1"/>
</dbReference>
<keyword evidence="4" id="KW-0862">Zinc</keyword>
<feature type="compositionally biased region" description="Polar residues" evidence="10">
    <location>
        <begin position="415"/>
        <end position="433"/>
    </location>
</feature>
<dbReference type="SUPFAM" id="SSF57903">
    <property type="entry name" value="FYVE/PHD zinc finger"/>
    <property type="match status" value="1"/>
</dbReference>
<evidence type="ECO:0000256" key="7">
    <source>
        <dbReference type="ARBA" id="ARBA00023242"/>
    </source>
</evidence>
<protein>
    <recommendedName>
        <fullName evidence="15">PHD-type domain-containing protein</fullName>
    </recommendedName>
</protein>
<evidence type="ECO:0000313" key="14">
    <source>
        <dbReference type="Proteomes" id="UP000030762"/>
    </source>
</evidence>
<feature type="region of interest" description="Disordered" evidence="10">
    <location>
        <begin position="344"/>
        <end position="388"/>
    </location>
</feature>
<dbReference type="InterPro" id="IPR001965">
    <property type="entry name" value="Znf_PHD"/>
</dbReference>
<dbReference type="InterPro" id="IPR013083">
    <property type="entry name" value="Znf_RING/FYVE/PHD"/>
</dbReference>
<feature type="region of interest" description="Disordered" evidence="10">
    <location>
        <begin position="413"/>
        <end position="485"/>
    </location>
</feature>
<dbReference type="AlphaFoldDB" id="T0S658"/>
<dbReference type="Proteomes" id="UP000030762">
    <property type="component" value="Unassembled WGS sequence"/>
</dbReference>
<keyword evidence="5" id="KW-0175">Coiled coil</keyword>
<feature type="compositionally biased region" description="Pro residues" evidence="10">
    <location>
        <begin position="345"/>
        <end position="354"/>
    </location>
</feature>
<feature type="compositionally biased region" description="Acidic residues" evidence="10">
    <location>
        <begin position="836"/>
        <end position="849"/>
    </location>
</feature>
<dbReference type="InterPro" id="IPR019786">
    <property type="entry name" value="Zinc_finger_PHD-type_CS"/>
</dbReference>
<dbReference type="InterPro" id="IPR036427">
    <property type="entry name" value="Bromodomain-like_sf"/>
</dbReference>
<keyword evidence="3 9" id="KW-0863">Zinc-finger</keyword>
<dbReference type="PANTHER" id="PTHR45915:SF6">
    <property type="entry name" value="E3 UBIQUITIN-PROTEIN LIGASE TRIM33"/>
    <property type="match status" value="1"/>
</dbReference>
<dbReference type="InParanoid" id="T0S658"/>
<evidence type="ECO:0000256" key="8">
    <source>
        <dbReference type="PROSITE-ProRule" id="PRU00035"/>
    </source>
</evidence>
<dbReference type="eggNOG" id="KOG2177">
    <property type="taxonomic scope" value="Eukaryota"/>
</dbReference>
<feature type="compositionally biased region" description="Pro residues" evidence="10">
    <location>
        <begin position="54"/>
        <end position="64"/>
    </location>
</feature>
<dbReference type="Gene3D" id="1.20.920.10">
    <property type="entry name" value="Bromodomain-like"/>
    <property type="match status" value="1"/>
</dbReference>
<feature type="domain" description="Bromo" evidence="11">
    <location>
        <begin position="932"/>
        <end position="1004"/>
    </location>
</feature>
<keyword evidence="14" id="KW-1185">Reference proteome</keyword>
<dbReference type="STRING" id="1156394.T0S658"/>
<proteinExistence type="predicted"/>
<dbReference type="GO" id="GO:0008270">
    <property type="term" value="F:zinc ion binding"/>
    <property type="evidence" value="ECO:0007669"/>
    <property type="project" value="UniProtKB-KW"/>
</dbReference>
<dbReference type="OMA" id="PICAHEC"/>
<feature type="compositionally biased region" description="Low complexity" evidence="10">
    <location>
        <begin position="552"/>
        <end position="561"/>
    </location>
</feature>
<dbReference type="GO" id="GO:0000785">
    <property type="term" value="C:chromatin"/>
    <property type="evidence" value="ECO:0007669"/>
    <property type="project" value="TreeGrafter"/>
</dbReference>
<evidence type="ECO:0000256" key="4">
    <source>
        <dbReference type="ARBA" id="ARBA00022833"/>
    </source>
</evidence>
<accession>T0S658</accession>
<evidence type="ECO:0000313" key="13">
    <source>
        <dbReference type="EMBL" id="EQC40593.1"/>
    </source>
</evidence>
<name>T0S658_SAPDV</name>
<feature type="compositionally biased region" description="Low complexity" evidence="10">
    <location>
        <begin position="629"/>
        <end position="650"/>
    </location>
</feature>
<dbReference type="EMBL" id="JH767136">
    <property type="protein sequence ID" value="EQC40593.1"/>
    <property type="molecule type" value="Genomic_DNA"/>
</dbReference>
<evidence type="ECO:0000256" key="3">
    <source>
        <dbReference type="ARBA" id="ARBA00022771"/>
    </source>
</evidence>
<feature type="region of interest" description="Disordered" evidence="10">
    <location>
        <begin position="1"/>
        <end position="25"/>
    </location>
</feature>
<keyword evidence="7" id="KW-0539">Nucleus</keyword>
<reference evidence="13 14" key="1">
    <citation type="submission" date="2012-04" db="EMBL/GenBank/DDBJ databases">
        <title>The Genome Sequence of Saprolegnia declina VS20.</title>
        <authorList>
            <consortium name="The Broad Institute Genome Sequencing Platform"/>
            <person name="Russ C."/>
            <person name="Nusbaum C."/>
            <person name="Tyler B."/>
            <person name="van West P."/>
            <person name="Dieguez-Uribeondo J."/>
            <person name="de Bruijn I."/>
            <person name="Tripathy S."/>
            <person name="Jiang R."/>
            <person name="Young S.K."/>
            <person name="Zeng Q."/>
            <person name="Gargeya S."/>
            <person name="Fitzgerald M."/>
            <person name="Haas B."/>
            <person name="Abouelleil A."/>
            <person name="Alvarado L."/>
            <person name="Arachchi H.M."/>
            <person name="Berlin A."/>
            <person name="Chapman S.B."/>
            <person name="Goldberg J."/>
            <person name="Griggs A."/>
            <person name="Gujja S."/>
            <person name="Hansen M."/>
            <person name="Howarth C."/>
            <person name="Imamovic A."/>
            <person name="Larimer J."/>
            <person name="McCowen C."/>
            <person name="Montmayeur A."/>
            <person name="Murphy C."/>
            <person name="Neiman D."/>
            <person name="Pearson M."/>
            <person name="Priest M."/>
            <person name="Roberts A."/>
            <person name="Saif S."/>
            <person name="Shea T."/>
            <person name="Sisk P."/>
            <person name="Sykes S."/>
            <person name="Wortman J."/>
            <person name="Nusbaum C."/>
            <person name="Birren B."/>
        </authorList>
    </citation>
    <scope>NUCLEOTIDE SEQUENCE [LARGE SCALE GENOMIC DNA]</scope>
    <source>
        <strain evidence="13 14">VS20</strain>
    </source>
</reference>